<evidence type="ECO:0000313" key="2">
    <source>
        <dbReference type="Proteomes" id="UP000199403"/>
    </source>
</evidence>
<keyword evidence="2" id="KW-1185">Reference proteome</keyword>
<dbReference type="EMBL" id="FNZH01000002">
    <property type="protein sequence ID" value="SEJ18391.1"/>
    <property type="molecule type" value="Genomic_DNA"/>
</dbReference>
<reference evidence="2" key="1">
    <citation type="submission" date="2016-10" db="EMBL/GenBank/DDBJ databases">
        <authorList>
            <person name="Varghese N."/>
            <person name="Submissions S."/>
        </authorList>
    </citation>
    <scope>NUCLEOTIDE SEQUENCE [LARGE SCALE GENOMIC DNA]</scope>
    <source>
        <strain evidence="2">IBRC-M 10761</strain>
    </source>
</reference>
<evidence type="ECO:0000313" key="1">
    <source>
        <dbReference type="EMBL" id="SEJ18391.1"/>
    </source>
</evidence>
<gene>
    <name evidence="1" type="ORF">SAMN05192553_102808</name>
</gene>
<sequence>MPKTNHAADFNVDTQLRQVTHRQYSTGLSSMDLEKSEKHP</sequence>
<dbReference type="Proteomes" id="UP000199403">
    <property type="component" value="Unassembled WGS sequence"/>
</dbReference>
<protein>
    <submittedName>
        <fullName evidence="1">Uncharacterized protein</fullName>
    </submittedName>
</protein>
<name>A0A1H6WMZ2_9BACT</name>
<organism evidence="1 2">
    <name type="scientific">Cyclobacterium xiamenense</name>
    <dbReference type="NCBI Taxonomy" id="1297121"/>
    <lineage>
        <taxon>Bacteria</taxon>
        <taxon>Pseudomonadati</taxon>
        <taxon>Bacteroidota</taxon>
        <taxon>Cytophagia</taxon>
        <taxon>Cytophagales</taxon>
        <taxon>Cyclobacteriaceae</taxon>
        <taxon>Cyclobacterium</taxon>
    </lineage>
</organism>
<proteinExistence type="predicted"/>
<accession>A0A1H6WMZ2</accession>
<dbReference type="STRING" id="1416801.SAMN05192553_102808"/>
<dbReference type="AlphaFoldDB" id="A0A1H6WMZ2"/>